<evidence type="ECO:0000256" key="1">
    <source>
        <dbReference type="ARBA" id="ARBA00009009"/>
    </source>
</evidence>
<dbReference type="InterPro" id="IPR050789">
    <property type="entry name" value="Diverse_Enzym_Activities"/>
</dbReference>
<accession>A0A9W8NIR4</accession>
<comment type="caution">
    <text evidence="5">The sequence shown here is derived from an EMBL/GenBank/DDBJ whole genome shotgun (WGS) entry which is preliminary data.</text>
</comment>
<proteinExistence type="inferred from homology"/>
<dbReference type="InterPro" id="IPR012338">
    <property type="entry name" value="Beta-lactam/transpept-like"/>
</dbReference>
<dbReference type="InterPro" id="IPR001466">
    <property type="entry name" value="Beta-lactam-related"/>
</dbReference>
<dbReference type="PANTHER" id="PTHR43283">
    <property type="entry name" value="BETA-LACTAMASE-RELATED"/>
    <property type="match status" value="1"/>
</dbReference>
<dbReference type="Proteomes" id="UP001148614">
    <property type="component" value="Unassembled WGS sequence"/>
</dbReference>
<comment type="similarity">
    <text evidence="1">Belongs to the class-A beta-lactamase family.</text>
</comment>
<dbReference type="Pfam" id="PF00144">
    <property type="entry name" value="Beta-lactamase"/>
    <property type="match status" value="1"/>
</dbReference>
<evidence type="ECO:0000259" key="4">
    <source>
        <dbReference type="Pfam" id="PF00144"/>
    </source>
</evidence>
<keyword evidence="6" id="KW-1185">Reference proteome</keyword>
<evidence type="ECO:0000256" key="2">
    <source>
        <dbReference type="ARBA" id="ARBA00022801"/>
    </source>
</evidence>
<feature type="region of interest" description="Disordered" evidence="3">
    <location>
        <begin position="211"/>
        <end position="230"/>
    </location>
</feature>
<name>A0A9W8NIR4_9PEZI</name>
<organism evidence="5 6">
    <name type="scientific">Xylaria arbuscula</name>
    <dbReference type="NCBI Taxonomy" id="114810"/>
    <lineage>
        <taxon>Eukaryota</taxon>
        <taxon>Fungi</taxon>
        <taxon>Dikarya</taxon>
        <taxon>Ascomycota</taxon>
        <taxon>Pezizomycotina</taxon>
        <taxon>Sordariomycetes</taxon>
        <taxon>Xylariomycetidae</taxon>
        <taxon>Xylariales</taxon>
        <taxon>Xylariaceae</taxon>
        <taxon>Xylaria</taxon>
    </lineage>
</organism>
<feature type="domain" description="Beta-lactamase-related" evidence="4">
    <location>
        <begin position="49"/>
        <end position="199"/>
    </location>
</feature>
<dbReference type="SUPFAM" id="SSF56601">
    <property type="entry name" value="beta-lactamase/transpeptidase-like"/>
    <property type="match status" value="1"/>
</dbReference>
<dbReference type="Gene3D" id="3.40.710.10">
    <property type="entry name" value="DD-peptidase/beta-lactamase superfamily"/>
    <property type="match status" value="1"/>
</dbReference>
<dbReference type="PANTHER" id="PTHR43283:SF17">
    <property type="entry name" value="(LOVD), PUTATIVE (AFU_ORTHOLOGUE AFUA_5G00920)-RELATED"/>
    <property type="match status" value="1"/>
</dbReference>
<dbReference type="AlphaFoldDB" id="A0A9W8NIR4"/>
<reference evidence="5" key="1">
    <citation type="submission" date="2022-07" db="EMBL/GenBank/DDBJ databases">
        <title>Genome Sequence of Xylaria arbuscula.</title>
        <authorList>
            <person name="Buettner E."/>
        </authorList>
    </citation>
    <scope>NUCLEOTIDE SEQUENCE</scope>
    <source>
        <strain evidence="5">VT107</strain>
    </source>
</reference>
<evidence type="ECO:0000313" key="5">
    <source>
        <dbReference type="EMBL" id="KAJ3577908.1"/>
    </source>
</evidence>
<evidence type="ECO:0000313" key="6">
    <source>
        <dbReference type="Proteomes" id="UP001148614"/>
    </source>
</evidence>
<sequence length="230" mass="25476">MAFRHAISLSRSAARSVRVLARFNEASATSRTFHLTRQFSATAHPLAPFEDVFEAACASRELPGVALLAANQTGTLRYSKAFGFRSPRDDKAKEPLDVDSPMYIASCTKLITSIAAMQCVERGWIALNDDVRPFVHELQDVDVVTKSNNSQGFSSHKNEAPITLRHLLTHTAGFCYEWNEPLLQAWRRQQPEHRREPGTSLRGRFLHPLIYEPAGPTGRPSTGLASSSSA</sequence>
<dbReference type="VEuPathDB" id="FungiDB:F4678DRAFT_447331"/>
<keyword evidence="2" id="KW-0378">Hydrolase</keyword>
<evidence type="ECO:0000256" key="3">
    <source>
        <dbReference type="SAM" id="MobiDB-lite"/>
    </source>
</evidence>
<dbReference type="EMBL" id="JANPWZ010000290">
    <property type="protein sequence ID" value="KAJ3577908.1"/>
    <property type="molecule type" value="Genomic_DNA"/>
</dbReference>
<gene>
    <name evidence="5" type="ORF">NPX13_g2660</name>
</gene>
<dbReference type="GO" id="GO:0016787">
    <property type="term" value="F:hydrolase activity"/>
    <property type="evidence" value="ECO:0007669"/>
    <property type="project" value="UniProtKB-KW"/>
</dbReference>
<feature type="compositionally biased region" description="Polar residues" evidence="3">
    <location>
        <begin position="219"/>
        <end position="230"/>
    </location>
</feature>
<protein>
    <recommendedName>
        <fullName evidence="4">Beta-lactamase-related domain-containing protein</fullName>
    </recommendedName>
</protein>